<dbReference type="PANTHER" id="PTHR42818">
    <property type="entry name" value="SULFOPYRUVATE DECARBOXYLASE SUBUNIT ALPHA"/>
    <property type="match status" value="1"/>
</dbReference>
<keyword evidence="5" id="KW-1185">Reference proteome</keyword>
<evidence type="ECO:0000313" key="4">
    <source>
        <dbReference type="EMBL" id="MBR7835035.1"/>
    </source>
</evidence>
<evidence type="ECO:0000256" key="1">
    <source>
        <dbReference type="ARBA" id="ARBA00022793"/>
    </source>
</evidence>
<dbReference type="InterPro" id="IPR051818">
    <property type="entry name" value="TPP_dependent_decarboxylase"/>
</dbReference>
<keyword evidence="2" id="KW-0456">Lyase</keyword>
<accession>A0A941IN59</accession>
<evidence type="ECO:0000259" key="3">
    <source>
        <dbReference type="Pfam" id="PF02776"/>
    </source>
</evidence>
<dbReference type="AlphaFoldDB" id="A0A941IN59"/>
<dbReference type="GO" id="GO:0030976">
    <property type="term" value="F:thiamine pyrophosphate binding"/>
    <property type="evidence" value="ECO:0007669"/>
    <property type="project" value="InterPro"/>
</dbReference>
<dbReference type="Proteomes" id="UP000675781">
    <property type="component" value="Unassembled WGS sequence"/>
</dbReference>
<evidence type="ECO:0000313" key="5">
    <source>
        <dbReference type="Proteomes" id="UP000675781"/>
    </source>
</evidence>
<gene>
    <name evidence="4" type="ORF">KDL01_17300</name>
</gene>
<name>A0A941IN59_9ACTN</name>
<dbReference type="RefSeq" id="WP_212529550.1">
    <property type="nucleotide sequence ID" value="NZ_JAGSOG010000080.1"/>
</dbReference>
<dbReference type="PANTHER" id="PTHR42818:SF1">
    <property type="entry name" value="SULFOPYRUVATE DECARBOXYLASE"/>
    <property type="match status" value="1"/>
</dbReference>
<evidence type="ECO:0000256" key="2">
    <source>
        <dbReference type="ARBA" id="ARBA00023239"/>
    </source>
</evidence>
<dbReference type="CDD" id="cd07035">
    <property type="entry name" value="TPP_PYR_POX_like"/>
    <property type="match status" value="1"/>
</dbReference>
<sequence length="173" mass="18064">MPTSADASAPAAAGAAFEALLAQDLGPYFGTPCGILSPLLGLLEAGADYRVVAREDNAVGLAAGVALSGRPATVLMQNSGFGQCVNALASLVLPYQIPILLIVSMRGTAPDTTTENLGMGRLTEPILRGLGLEHEYLATSDVAEQLARVAKVLRTERRPYALLVRPDEFGWSA</sequence>
<organism evidence="4 5">
    <name type="scientific">Actinospica durhamensis</name>
    <dbReference type="NCBI Taxonomy" id="1508375"/>
    <lineage>
        <taxon>Bacteria</taxon>
        <taxon>Bacillati</taxon>
        <taxon>Actinomycetota</taxon>
        <taxon>Actinomycetes</taxon>
        <taxon>Catenulisporales</taxon>
        <taxon>Actinospicaceae</taxon>
        <taxon>Actinospica</taxon>
    </lineage>
</organism>
<dbReference type="InterPro" id="IPR029061">
    <property type="entry name" value="THDP-binding"/>
</dbReference>
<dbReference type="SUPFAM" id="SSF52518">
    <property type="entry name" value="Thiamin diphosphate-binding fold (THDP-binding)"/>
    <property type="match status" value="1"/>
</dbReference>
<comment type="caution">
    <text evidence="4">The sequence shown here is derived from an EMBL/GenBank/DDBJ whole genome shotgun (WGS) entry which is preliminary data.</text>
</comment>
<dbReference type="GO" id="GO:0000287">
    <property type="term" value="F:magnesium ion binding"/>
    <property type="evidence" value="ECO:0007669"/>
    <property type="project" value="UniProtKB-ARBA"/>
</dbReference>
<dbReference type="EMBL" id="JAGSOG010000080">
    <property type="protein sequence ID" value="MBR7835035.1"/>
    <property type="molecule type" value="Genomic_DNA"/>
</dbReference>
<dbReference type="Gene3D" id="3.40.50.970">
    <property type="match status" value="1"/>
</dbReference>
<dbReference type="Pfam" id="PF02776">
    <property type="entry name" value="TPP_enzyme_N"/>
    <property type="match status" value="1"/>
</dbReference>
<feature type="domain" description="Thiamine pyrophosphate enzyme N-terminal TPP-binding" evidence="3">
    <location>
        <begin position="16"/>
        <end position="108"/>
    </location>
</feature>
<protein>
    <recommendedName>
        <fullName evidence="3">Thiamine pyrophosphate enzyme N-terminal TPP-binding domain-containing protein</fullName>
    </recommendedName>
</protein>
<dbReference type="GO" id="GO:0016831">
    <property type="term" value="F:carboxy-lyase activity"/>
    <property type="evidence" value="ECO:0007669"/>
    <property type="project" value="UniProtKB-KW"/>
</dbReference>
<reference evidence="4" key="1">
    <citation type="submission" date="2021-04" db="EMBL/GenBank/DDBJ databases">
        <title>Genome based classification of Actinospica acidithermotolerans sp. nov., an actinobacterium isolated from an Indonesian hot spring.</title>
        <authorList>
            <person name="Kusuma A.B."/>
            <person name="Putra K.E."/>
            <person name="Nafisah S."/>
            <person name="Loh J."/>
            <person name="Nouioui I."/>
            <person name="Goodfellow M."/>
        </authorList>
    </citation>
    <scope>NUCLEOTIDE SEQUENCE</scope>
    <source>
        <strain evidence="4">CSCA 57</strain>
    </source>
</reference>
<keyword evidence="1" id="KW-0210">Decarboxylase</keyword>
<proteinExistence type="predicted"/>
<dbReference type="InterPro" id="IPR012001">
    <property type="entry name" value="Thiamin_PyroP_enz_TPP-bd_dom"/>
</dbReference>